<sequence length="274" mass="30048">MLKVELDRSFNLYTLIPYAYSITDVFSASGDLNLTLLGHLVAEPGLSLIGCSNQLNDGYPRARGVVTITVGGRGFVIAPLRVNVLFQHVQNMFSSQNAKIAEAGDSWLNCQKLKLPRGCEYEFRMQYGSIGWSVGATLVYAQAVPEKLVIACIGDAVTAQDVSTMLRCGLRSRIFLINNGGTGYTIEFHSIHDGPYNLFKNWNQTSVADSIHSGEGKCWTSKEELIKTIGMVRGAKKDSLSFIEVILHTDGTNKEVLEWGSRVTATNGRPPNPQ</sequence>
<keyword evidence="9" id="KW-0460">Magnesium</keyword>
<comment type="cofactor">
    <cofactor evidence="3">
        <name>thiamine diphosphate</name>
        <dbReference type="ChEBI" id="CHEBI:58937"/>
    </cofactor>
</comment>
<evidence type="ECO:0000256" key="1">
    <source>
        <dbReference type="ARBA" id="ARBA00001041"/>
    </source>
</evidence>
<evidence type="ECO:0000256" key="7">
    <source>
        <dbReference type="ARBA" id="ARBA00022723"/>
    </source>
</evidence>
<comment type="cofactor">
    <cofactor evidence="2">
        <name>a metal cation</name>
        <dbReference type="ChEBI" id="CHEBI:25213"/>
    </cofactor>
</comment>
<dbReference type="Pfam" id="PF02775">
    <property type="entry name" value="TPP_enzyme_C"/>
    <property type="match status" value="1"/>
</dbReference>
<dbReference type="Gene3D" id="3.40.50.970">
    <property type="match status" value="1"/>
</dbReference>
<evidence type="ECO:0000313" key="13">
    <source>
        <dbReference type="EMBL" id="KAK8532033.1"/>
    </source>
</evidence>
<comment type="catalytic activity">
    <reaction evidence="1">
        <text>a 2-oxocarboxylate + H(+) = an aldehyde + CO2</text>
        <dbReference type="Rhea" id="RHEA:11628"/>
        <dbReference type="ChEBI" id="CHEBI:15378"/>
        <dbReference type="ChEBI" id="CHEBI:16526"/>
        <dbReference type="ChEBI" id="CHEBI:17478"/>
        <dbReference type="ChEBI" id="CHEBI:35179"/>
        <dbReference type="EC" id="4.1.1.1"/>
    </reaction>
</comment>
<evidence type="ECO:0000256" key="4">
    <source>
        <dbReference type="ARBA" id="ARBA00007812"/>
    </source>
</evidence>
<keyword evidence="11" id="KW-0456">Lyase</keyword>
<keyword evidence="8" id="KW-0210">Decarboxylase</keyword>
<proteinExistence type="inferred from homology"/>
<reference evidence="13 14" key="1">
    <citation type="journal article" date="2024" name="G3 (Bethesda)">
        <title>Genome assembly of Hibiscus sabdariffa L. provides insights into metabolisms of medicinal natural products.</title>
        <authorList>
            <person name="Kim T."/>
        </authorList>
    </citation>
    <scope>NUCLEOTIDE SEQUENCE [LARGE SCALE GENOMIC DNA]</scope>
    <source>
        <strain evidence="13">TK-2024</strain>
        <tissue evidence="13">Old leaves</tissue>
    </source>
</reference>
<gene>
    <name evidence="13" type="ORF">V6N12_053484</name>
</gene>
<comment type="similarity">
    <text evidence="4">Belongs to the TPP enzyme family.</text>
</comment>
<evidence type="ECO:0000256" key="10">
    <source>
        <dbReference type="ARBA" id="ARBA00023052"/>
    </source>
</evidence>
<evidence type="ECO:0000256" key="3">
    <source>
        <dbReference type="ARBA" id="ARBA00001964"/>
    </source>
</evidence>
<dbReference type="SUPFAM" id="SSF52518">
    <property type="entry name" value="Thiamin diphosphate-binding fold (THDP-binding)"/>
    <property type="match status" value="1"/>
</dbReference>
<evidence type="ECO:0000259" key="12">
    <source>
        <dbReference type="Pfam" id="PF02775"/>
    </source>
</evidence>
<dbReference type="PANTHER" id="PTHR43452:SF6">
    <property type="entry name" value="PYRUVATE DECARBOXYLASE 2"/>
    <property type="match status" value="1"/>
</dbReference>
<evidence type="ECO:0000313" key="14">
    <source>
        <dbReference type="Proteomes" id="UP001472677"/>
    </source>
</evidence>
<evidence type="ECO:0000256" key="9">
    <source>
        <dbReference type="ARBA" id="ARBA00022842"/>
    </source>
</evidence>
<dbReference type="PANTHER" id="PTHR43452">
    <property type="entry name" value="PYRUVATE DECARBOXYLASE"/>
    <property type="match status" value="1"/>
</dbReference>
<dbReference type="InterPro" id="IPR012110">
    <property type="entry name" value="PDC/IPDC-like"/>
</dbReference>
<dbReference type="InterPro" id="IPR011766">
    <property type="entry name" value="TPP_enzyme_TPP-bd"/>
</dbReference>
<keyword evidence="10" id="KW-0786">Thiamine pyrophosphate</keyword>
<keyword evidence="14" id="KW-1185">Reference proteome</keyword>
<dbReference type="EMBL" id="JBBPBM010000034">
    <property type="protein sequence ID" value="KAK8532033.1"/>
    <property type="molecule type" value="Genomic_DNA"/>
</dbReference>
<accession>A0ABR2D824</accession>
<dbReference type="InterPro" id="IPR029061">
    <property type="entry name" value="THDP-binding"/>
</dbReference>
<keyword evidence="7" id="KW-0479">Metal-binding</keyword>
<evidence type="ECO:0000256" key="11">
    <source>
        <dbReference type="ARBA" id="ARBA00023239"/>
    </source>
</evidence>
<feature type="domain" description="Thiamine pyrophosphate enzyme TPP-binding" evidence="12">
    <location>
        <begin position="126"/>
        <end position="245"/>
    </location>
</feature>
<evidence type="ECO:0000256" key="8">
    <source>
        <dbReference type="ARBA" id="ARBA00022793"/>
    </source>
</evidence>
<organism evidence="13 14">
    <name type="scientific">Hibiscus sabdariffa</name>
    <name type="common">roselle</name>
    <dbReference type="NCBI Taxonomy" id="183260"/>
    <lineage>
        <taxon>Eukaryota</taxon>
        <taxon>Viridiplantae</taxon>
        <taxon>Streptophyta</taxon>
        <taxon>Embryophyta</taxon>
        <taxon>Tracheophyta</taxon>
        <taxon>Spermatophyta</taxon>
        <taxon>Magnoliopsida</taxon>
        <taxon>eudicotyledons</taxon>
        <taxon>Gunneridae</taxon>
        <taxon>Pentapetalae</taxon>
        <taxon>rosids</taxon>
        <taxon>malvids</taxon>
        <taxon>Malvales</taxon>
        <taxon>Malvaceae</taxon>
        <taxon>Malvoideae</taxon>
        <taxon>Hibiscus</taxon>
    </lineage>
</organism>
<evidence type="ECO:0000256" key="5">
    <source>
        <dbReference type="ARBA" id="ARBA00011881"/>
    </source>
</evidence>
<comment type="caution">
    <text evidence="13">The sequence shown here is derived from an EMBL/GenBank/DDBJ whole genome shotgun (WGS) entry which is preliminary data.</text>
</comment>
<evidence type="ECO:0000256" key="2">
    <source>
        <dbReference type="ARBA" id="ARBA00001920"/>
    </source>
</evidence>
<dbReference type="Proteomes" id="UP001472677">
    <property type="component" value="Unassembled WGS sequence"/>
</dbReference>
<evidence type="ECO:0000256" key="6">
    <source>
        <dbReference type="ARBA" id="ARBA00013202"/>
    </source>
</evidence>
<protein>
    <recommendedName>
        <fullName evidence="6">pyruvate decarboxylase</fullName>
        <ecNumber evidence="6">4.1.1.1</ecNumber>
    </recommendedName>
</protein>
<name>A0ABR2D824_9ROSI</name>
<dbReference type="EC" id="4.1.1.1" evidence="6"/>
<comment type="subunit">
    <text evidence="5">Homotetramer.</text>
</comment>